<evidence type="ECO:0000256" key="2">
    <source>
        <dbReference type="ARBA" id="ARBA00022723"/>
    </source>
</evidence>
<keyword evidence="2" id="KW-0479">Metal-binding</keyword>
<evidence type="ECO:0000256" key="1">
    <source>
        <dbReference type="ARBA" id="ARBA00008779"/>
    </source>
</evidence>
<comment type="caution">
    <text evidence="7">The sequence shown here is derived from an EMBL/GenBank/DDBJ whole genome shotgun (WGS) entry which is preliminary data.</text>
</comment>
<accession>A0ABQ1YG42</accession>
<evidence type="ECO:0000313" key="7">
    <source>
        <dbReference type="EMBL" id="GGH24452.1"/>
    </source>
</evidence>
<dbReference type="InterPro" id="IPR000917">
    <property type="entry name" value="Sulfatase_N"/>
</dbReference>
<feature type="domain" description="Sulfatase N-terminal" evidence="6">
    <location>
        <begin position="23"/>
        <end position="357"/>
    </location>
</feature>
<keyword evidence="4" id="KW-0106">Calcium</keyword>
<keyword evidence="3" id="KW-0378">Hydrolase</keyword>
<dbReference type="SUPFAM" id="SSF53649">
    <property type="entry name" value="Alkaline phosphatase-like"/>
    <property type="match status" value="1"/>
</dbReference>
<name>A0ABQ1YG42_9BACT</name>
<organism evidence="7 8">
    <name type="scientific">Dyadobacter endophyticus</name>
    <dbReference type="NCBI Taxonomy" id="1749036"/>
    <lineage>
        <taxon>Bacteria</taxon>
        <taxon>Pseudomonadati</taxon>
        <taxon>Bacteroidota</taxon>
        <taxon>Cytophagia</taxon>
        <taxon>Cytophagales</taxon>
        <taxon>Spirosomataceae</taxon>
        <taxon>Dyadobacter</taxon>
    </lineage>
</organism>
<dbReference type="RefSeq" id="WP_188928866.1">
    <property type="nucleotide sequence ID" value="NZ_BMIA01000001.1"/>
</dbReference>
<dbReference type="InterPro" id="IPR017850">
    <property type="entry name" value="Alkaline_phosphatase_core_sf"/>
</dbReference>
<protein>
    <submittedName>
        <fullName evidence="7">N-acetylgalactosamine-6-sulfatase</fullName>
    </submittedName>
</protein>
<dbReference type="Gene3D" id="3.30.1120.10">
    <property type="match status" value="1"/>
</dbReference>
<dbReference type="PROSITE" id="PS00523">
    <property type="entry name" value="SULFATASE_1"/>
    <property type="match status" value="1"/>
</dbReference>
<evidence type="ECO:0000256" key="4">
    <source>
        <dbReference type="ARBA" id="ARBA00022837"/>
    </source>
</evidence>
<dbReference type="InterPro" id="IPR050738">
    <property type="entry name" value="Sulfatase"/>
</dbReference>
<comment type="similarity">
    <text evidence="1">Belongs to the sulfatase family.</text>
</comment>
<reference evidence="8" key="1">
    <citation type="journal article" date="2019" name="Int. J. Syst. Evol. Microbiol.">
        <title>The Global Catalogue of Microorganisms (GCM) 10K type strain sequencing project: providing services to taxonomists for standard genome sequencing and annotation.</title>
        <authorList>
            <consortium name="The Broad Institute Genomics Platform"/>
            <consortium name="The Broad Institute Genome Sequencing Center for Infectious Disease"/>
            <person name="Wu L."/>
            <person name="Ma J."/>
        </authorList>
    </citation>
    <scope>NUCLEOTIDE SEQUENCE [LARGE SCALE GENOMIC DNA]</scope>
    <source>
        <strain evidence="8">CGMCC 1.15288</strain>
    </source>
</reference>
<dbReference type="PANTHER" id="PTHR42693">
    <property type="entry name" value="ARYLSULFATASE FAMILY MEMBER"/>
    <property type="match status" value="1"/>
</dbReference>
<evidence type="ECO:0000313" key="8">
    <source>
        <dbReference type="Proteomes" id="UP000600214"/>
    </source>
</evidence>
<gene>
    <name evidence="7" type="primary">aslA</name>
    <name evidence="7" type="ORF">GCM10007423_07900</name>
</gene>
<evidence type="ECO:0000256" key="5">
    <source>
        <dbReference type="SAM" id="SignalP"/>
    </source>
</evidence>
<proteinExistence type="inferred from homology"/>
<dbReference type="PANTHER" id="PTHR42693:SF53">
    <property type="entry name" value="ENDO-4-O-SULFATASE"/>
    <property type="match status" value="1"/>
</dbReference>
<dbReference type="Gene3D" id="3.40.720.10">
    <property type="entry name" value="Alkaline Phosphatase, subunit A"/>
    <property type="match status" value="1"/>
</dbReference>
<evidence type="ECO:0000259" key="6">
    <source>
        <dbReference type="Pfam" id="PF00884"/>
    </source>
</evidence>
<sequence length="457" mass="50434">MLKRLSTWALALLIGARAMGQTPNIVFILADDLGYGDIGVNGQKLIRTPNIDTLAKEGITFTDFHAGAPVCSPSRSVLITGLHTGHTTIRGNATIRGGVAGSKGKQTVRRTNLAVDDFTIGTLMSQSGYTTALTGKWHLDGYDTLATPIHRGFDEFSGWLIAYPGTYANGYWPAQRYINGELKNVNGNQNGRKGYYADDLTTDESIAFMSKQKGSKKPFVLMINYNSPHSPLDAADSTIYKNKDWPEDMKIYGAQVHHLDENVGRIKKYLIESGLSKNTIVFFCSDNGPRSEGTPQQTAVAEFFDSNGQLRGYKRDMYEGGIRVPMIVWAPGTAKAGTVSKEPAYFADIMPTFADIAKSKVKYNTDGASVLPAIKGQKISKPRFLYWEFFEKGFEQAVRYGNWKAVKAKGKLELYDLDKDISETNDVAAGHPDIVAKIENYLKTSRTESPFWPVEGE</sequence>
<dbReference type="EMBL" id="BMIA01000001">
    <property type="protein sequence ID" value="GGH24452.1"/>
    <property type="molecule type" value="Genomic_DNA"/>
</dbReference>
<keyword evidence="8" id="KW-1185">Reference proteome</keyword>
<dbReference type="Pfam" id="PF00884">
    <property type="entry name" value="Sulfatase"/>
    <property type="match status" value="1"/>
</dbReference>
<dbReference type="CDD" id="cd16145">
    <property type="entry name" value="ARS_like"/>
    <property type="match status" value="1"/>
</dbReference>
<feature type="chain" id="PRO_5046849242" evidence="5">
    <location>
        <begin position="21"/>
        <end position="457"/>
    </location>
</feature>
<dbReference type="InterPro" id="IPR024607">
    <property type="entry name" value="Sulfatase_CS"/>
</dbReference>
<keyword evidence="5" id="KW-0732">Signal</keyword>
<evidence type="ECO:0000256" key="3">
    <source>
        <dbReference type="ARBA" id="ARBA00022801"/>
    </source>
</evidence>
<dbReference type="Proteomes" id="UP000600214">
    <property type="component" value="Unassembled WGS sequence"/>
</dbReference>
<feature type="signal peptide" evidence="5">
    <location>
        <begin position="1"/>
        <end position="20"/>
    </location>
</feature>